<evidence type="ECO:0000313" key="10">
    <source>
        <dbReference type="EMBL" id="GGQ12575.1"/>
    </source>
</evidence>
<dbReference type="SUPFAM" id="SSF103473">
    <property type="entry name" value="MFS general substrate transporter"/>
    <property type="match status" value="1"/>
</dbReference>
<feature type="region of interest" description="Disordered" evidence="7">
    <location>
        <begin position="1"/>
        <end position="59"/>
    </location>
</feature>
<dbReference type="Gene3D" id="1.20.1250.20">
    <property type="entry name" value="MFS general substrate transporter like domains"/>
    <property type="match status" value="1"/>
</dbReference>
<keyword evidence="2" id="KW-0813">Transport</keyword>
<keyword evidence="11" id="KW-1185">Reference proteome</keyword>
<keyword evidence="3" id="KW-1003">Cell membrane</keyword>
<evidence type="ECO:0000256" key="6">
    <source>
        <dbReference type="ARBA" id="ARBA00023136"/>
    </source>
</evidence>
<feature type="transmembrane region" description="Helical" evidence="8">
    <location>
        <begin position="192"/>
        <end position="214"/>
    </location>
</feature>
<evidence type="ECO:0000313" key="11">
    <source>
        <dbReference type="Proteomes" id="UP000611554"/>
    </source>
</evidence>
<feature type="transmembrane region" description="Helical" evidence="8">
    <location>
        <begin position="322"/>
        <end position="346"/>
    </location>
</feature>
<feature type="domain" description="Major facilitator superfamily (MFS) profile" evidence="9">
    <location>
        <begin position="67"/>
        <end position="517"/>
    </location>
</feature>
<dbReference type="PANTHER" id="PTHR42718:SF46">
    <property type="entry name" value="BLR6921 PROTEIN"/>
    <property type="match status" value="1"/>
</dbReference>
<sequence length="529" mass="53038">MSMLDRVAPAQGEPARHAPARKGSARPGLAKGGPVRPASTQDGPTPPAPVQGEPGRGARMTGRQRLVLTLLLGAQFMIAVDFSILNVALPAVGAGLGFSLANLQWVATAFALSAAGFTLLFGRIADLVGRKRLFLVGMAVLGLSSALGGFATSPGVLLVARVLQGLATAAVTPAGLALLTTAFREGPLRERALGLNGALMSAGFTAGAILGGLLTDLLSWRWAFLINVPVAALVVALAPSAIDDSRPSERPRLDLPGAVTVTGGLLLLVYGLTQAGASGWASPLTLVALAAAAALLIGFWFVEKRSAAPLVPTTVMRRRNVLWGNAAGLIAFATETSLVFLLTLYLQEVLGYSPMATGLAFGVLGAGTVLGGTLGGRVVGRFGARATIVGGGVVQAVATLSLVALGASGSWIWLLLAATFVGGVGNMLMIVGFMVSATSGLPDSEQGMATGLATMTQQVGITLGIPVMSAVVTARTAALGVTGPAAVLSGVSLAVLVNAALVLAGALLAGVFLAARRGDRPVTGAGTGA</sequence>
<comment type="subcellular location">
    <subcellularLocation>
        <location evidence="1">Cell membrane</location>
        <topology evidence="1">Multi-pass membrane protein</topology>
    </subcellularLocation>
</comment>
<dbReference type="EMBL" id="BMQJ01000012">
    <property type="protein sequence ID" value="GGQ12575.1"/>
    <property type="molecule type" value="Genomic_DNA"/>
</dbReference>
<feature type="transmembrane region" description="Helical" evidence="8">
    <location>
        <begin position="66"/>
        <end position="89"/>
    </location>
</feature>
<evidence type="ECO:0000256" key="5">
    <source>
        <dbReference type="ARBA" id="ARBA00022989"/>
    </source>
</evidence>
<organism evidence="10 11">
    <name type="scientific">Streptosporangium pseudovulgare</name>
    <dbReference type="NCBI Taxonomy" id="35765"/>
    <lineage>
        <taxon>Bacteria</taxon>
        <taxon>Bacillati</taxon>
        <taxon>Actinomycetota</taxon>
        <taxon>Actinomycetes</taxon>
        <taxon>Streptosporangiales</taxon>
        <taxon>Streptosporangiaceae</taxon>
        <taxon>Streptosporangium</taxon>
    </lineage>
</organism>
<protein>
    <submittedName>
        <fullName evidence="10">MFS transporter</fullName>
    </submittedName>
</protein>
<keyword evidence="6 8" id="KW-0472">Membrane</keyword>
<dbReference type="PROSITE" id="PS50850">
    <property type="entry name" value="MFS"/>
    <property type="match status" value="1"/>
</dbReference>
<reference evidence="11" key="1">
    <citation type="journal article" date="2019" name="Int. J. Syst. Evol. Microbiol.">
        <title>The Global Catalogue of Microorganisms (GCM) 10K type strain sequencing project: providing services to taxonomists for standard genome sequencing and annotation.</title>
        <authorList>
            <consortium name="The Broad Institute Genomics Platform"/>
            <consortium name="The Broad Institute Genome Sequencing Center for Infectious Disease"/>
            <person name="Wu L."/>
            <person name="Ma J."/>
        </authorList>
    </citation>
    <scope>NUCLEOTIDE SEQUENCE [LARGE SCALE GENOMIC DNA]</scope>
    <source>
        <strain evidence="11">JCM 3115</strain>
    </source>
</reference>
<dbReference type="Proteomes" id="UP000611554">
    <property type="component" value="Unassembled WGS sequence"/>
</dbReference>
<dbReference type="PANTHER" id="PTHR42718">
    <property type="entry name" value="MAJOR FACILITATOR SUPERFAMILY MULTIDRUG TRANSPORTER MFSC"/>
    <property type="match status" value="1"/>
</dbReference>
<dbReference type="Pfam" id="PF07690">
    <property type="entry name" value="MFS_1"/>
    <property type="match status" value="1"/>
</dbReference>
<evidence type="ECO:0000256" key="7">
    <source>
        <dbReference type="SAM" id="MobiDB-lite"/>
    </source>
</evidence>
<dbReference type="InterPro" id="IPR020846">
    <property type="entry name" value="MFS_dom"/>
</dbReference>
<comment type="caution">
    <text evidence="10">The sequence shown here is derived from an EMBL/GenBank/DDBJ whole genome shotgun (WGS) entry which is preliminary data.</text>
</comment>
<evidence type="ECO:0000259" key="9">
    <source>
        <dbReference type="PROSITE" id="PS50850"/>
    </source>
</evidence>
<evidence type="ECO:0000256" key="3">
    <source>
        <dbReference type="ARBA" id="ARBA00022475"/>
    </source>
</evidence>
<evidence type="ECO:0000256" key="1">
    <source>
        <dbReference type="ARBA" id="ARBA00004651"/>
    </source>
</evidence>
<evidence type="ECO:0000256" key="4">
    <source>
        <dbReference type="ARBA" id="ARBA00022692"/>
    </source>
</evidence>
<dbReference type="InterPro" id="IPR011701">
    <property type="entry name" value="MFS"/>
</dbReference>
<feature type="transmembrane region" description="Helical" evidence="8">
    <location>
        <begin position="158"/>
        <end position="180"/>
    </location>
</feature>
<keyword evidence="5 8" id="KW-1133">Transmembrane helix</keyword>
<evidence type="ECO:0000256" key="2">
    <source>
        <dbReference type="ARBA" id="ARBA00022448"/>
    </source>
</evidence>
<feature type="transmembrane region" description="Helical" evidence="8">
    <location>
        <begin position="411"/>
        <end position="438"/>
    </location>
</feature>
<feature type="transmembrane region" description="Helical" evidence="8">
    <location>
        <begin position="284"/>
        <end position="302"/>
    </location>
</feature>
<feature type="transmembrane region" description="Helical" evidence="8">
    <location>
        <begin position="386"/>
        <end position="405"/>
    </location>
</feature>
<dbReference type="RefSeq" id="WP_229811570.1">
    <property type="nucleotide sequence ID" value="NZ_BMQJ01000012.1"/>
</dbReference>
<feature type="transmembrane region" description="Helical" evidence="8">
    <location>
        <begin position="101"/>
        <end position="121"/>
    </location>
</feature>
<accession>A0ABQ2R7P4</accession>
<name>A0ABQ2R7P4_9ACTN</name>
<keyword evidence="4 8" id="KW-0812">Transmembrane</keyword>
<dbReference type="Gene3D" id="1.20.1720.10">
    <property type="entry name" value="Multidrug resistance protein D"/>
    <property type="match status" value="1"/>
</dbReference>
<feature type="transmembrane region" description="Helical" evidence="8">
    <location>
        <begin position="459"/>
        <end position="481"/>
    </location>
</feature>
<feature type="transmembrane region" description="Helical" evidence="8">
    <location>
        <begin position="493"/>
        <end position="515"/>
    </location>
</feature>
<feature type="transmembrane region" description="Helical" evidence="8">
    <location>
        <begin position="133"/>
        <end position="152"/>
    </location>
</feature>
<evidence type="ECO:0000256" key="8">
    <source>
        <dbReference type="SAM" id="Phobius"/>
    </source>
</evidence>
<feature type="transmembrane region" description="Helical" evidence="8">
    <location>
        <begin position="352"/>
        <end position="374"/>
    </location>
</feature>
<proteinExistence type="predicted"/>
<feature type="transmembrane region" description="Helical" evidence="8">
    <location>
        <begin position="220"/>
        <end position="241"/>
    </location>
</feature>
<dbReference type="PRINTS" id="PR01036">
    <property type="entry name" value="TCRTETB"/>
</dbReference>
<dbReference type="InterPro" id="IPR036259">
    <property type="entry name" value="MFS_trans_sf"/>
</dbReference>
<dbReference type="CDD" id="cd17321">
    <property type="entry name" value="MFS_MMR_MDR_like"/>
    <property type="match status" value="1"/>
</dbReference>
<feature type="transmembrane region" description="Helical" evidence="8">
    <location>
        <begin position="253"/>
        <end position="272"/>
    </location>
</feature>
<gene>
    <name evidence="10" type="ORF">GCM10010140_48560</name>
</gene>